<keyword evidence="2" id="KW-1185">Reference proteome</keyword>
<dbReference type="SUPFAM" id="SSF47413">
    <property type="entry name" value="lambda repressor-like DNA-binding domains"/>
    <property type="match status" value="1"/>
</dbReference>
<dbReference type="PANTHER" id="PTHR40730:SF4">
    <property type="entry name" value="TRANSCRIPTIONAL REGULATOR"/>
    <property type="match status" value="1"/>
</dbReference>
<proteinExistence type="predicted"/>
<evidence type="ECO:0000313" key="1">
    <source>
        <dbReference type="EMBL" id="WFN37834.1"/>
    </source>
</evidence>
<dbReference type="GO" id="GO:0003677">
    <property type="term" value="F:DNA binding"/>
    <property type="evidence" value="ECO:0007669"/>
    <property type="project" value="InterPro"/>
</dbReference>
<sequence>MRSHLCDITRCDEIARLYLPQVRAELVYRLVTTRGIPQARVARWMGITRAAVSQYISRKRGFGDINISQDLDDIIEAWAEGIITGEGSVTICDLCNCINNTNNLDNNLKNNDNMTNTI</sequence>
<evidence type="ECO:0000313" key="2">
    <source>
        <dbReference type="Proteomes" id="UP001218895"/>
    </source>
</evidence>
<accession>A0AAF0G0D9</accession>
<organism evidence="1 2">
    <name type="scientific">Methanomicrobium antiquum</name>
    <dbReference type="NCBI Taxonomy" id="487686"/>
    <lineage>
        <taxon>Archaea</taxon>
        <taxon>Methanobacteriati</taxon>
        <taxon>Methanobacteriota</taxon>
        <taxon>Stenosarchaea group</taxon>
        <taxon>Methanomicrobia</taxon>
        <taxon>Methanomicrobiales</taxon>
        <taxon>Methanomicrobiaceae</taxon>
        <taxon>Methanomicrobium</taxon>
    </lineage>
</organism>
<dbReference type="InterPro" id="IPR010982">
    <property type="entry name" value="Lambda_DNA-bd_dom_sf"/>
</dbReference>
<dbReference type="PANTHER" id="PTHR40730">
    <property type="entry name" value="TRANSCRIPTIONAL REGULATOR PROTEIN-LIKE PROTEIN"/>
    <property type="match status" value="1"/>
</dbReference>
<name>A0AAF0G0D9_9EURY</name>
<dbReference type="RefSeq" id="WP_278100675.1">
    <property type="nucleotide sequence ID" value="NZ_CP091092.1"/>
</dbReference>
<dbReference type="AlphaFoldDB" id="A0AAF0G0D9"/>
<protein>
    <submittedName>
        <fullName evidence="1">Transcriptional regulator</fullName>
    </submittedName>
</protein>
<dbReference type="EMBL" id="CP091092">
    <property type="protein sequence ID" value="WFN37834.1"/>
    <property type="molecule type" value="Genomic_DNA"/>
</dbReference>
<gene>
    <name evidence="1" type="ORF">L1994_05475</name>
</gene>
<dbReference type="Proteomes" id="UP001218895">
    <property type="component" value="Chromosome"/>
</dbReference>
<dbReference type="GeneID" id="79949827"/>
<dbReference type="KEGG" id="manq:L1994_05475"/>
<reference evidence="1" key="1">
    <citation type="submission" date="2022-01" db="EMBL/GenBank/DDBJ databases">
        <title>Complete genome of Methanomicrobium antiquum DSM 21220.</title>
        <authorList>
            <person name="Chen S.-C."/>
            <person name="You Y.-T."/>
            <person name="Zhou Y.-Z."/>
            <person name="Lai M.-C."/>
        </authorList>
    </citation>
    <scope>NUCLEOTIDE SEQUENCE</scope>
    <source>
        <strain evidence="1">DSM 21220</strain>
    </source>
</reference>